<evidence type="ECO:0000256" key="3">
    <source>
        <dbReference type="ARBA" id="ARBA00023163"/>
    </source>
</evidence>
<dbReference type="PANTHER" id="PTHR47506">
    <property type="entry name" value="TRANSCRIPTIONAL REGULATORY PROTEIN"/>
    <property type="match status" value="1"/>
</dbReference>
<organism evidence="6 7">
    <name type="scientific">Algoriphagus aquimarinus</name>
    <dbReference type="NCBI Taxonomy" id="237018"/>
    <lineage>
        <taxon>Bacteria</taxon>
        <taxon>Pseudomonadati</taxon>
        <taxon>Bacteroidota</taxon>
        <taxon>Cytophagia</taxon>
        <taxon>Cytophagales</taxon>
        <taxon>Cyclobacteriaceae</taxon>
        <taxon>Algoriphagus</taxon>
    </lineage>
</organism>
<evidence type="ECO:0000259" key="5">
    <source>
        <dbReference type="PROSITE" id="PS50977"/>
    </source>
</evidence>
<gene>
    <name evidence="6" type="ORF">SAMN04489723_11080</name>
</gene>
<dbReference type="EMBL" id="FOKK01000010">
    <property type="protein sequence ID" value="SFB43819.1"/>
    <property type="molecule type" value="Genomic_DNA"/>
</dbReference>
<dbReference type="Gene3D" id="1.10.357.10">
    <property type="entry name" value="Tetracycline Repressor, domain 2"/>
    <property type="match status" value="1"/>
</dbReference>
<keyword evidence="7" id="KW-1185">Reference proteome</keyword>
<keyword evidence="2 4" id="KW-0238">DNA-binding</keyword>
<reference evidence="6 7" key="1">
    <citation type="submission" date="2016-10" db="EMBL/GenBank/DDBJ databases">
        <authorList>
            <person name="de Groot N.N."/>
        </authorList>
    </citation>
    <scope>NUCLEOTIDE SEQUENCE [LARGE SCALE GENOMIC DNA]</scope>
    <source>
        <strain evidence="6 7">DSM 23399</strain>
    </source>
</reference>
<dbReference type="PROSITE" id="PS50977">
    <property type="entry name" value="HTH_TETR_2"/>
    <property type="match status" value="1"/>
</dbReference>
<feature type="domain" description="HTH tetR-type" evidence="5">
    <location>
        <begin position="6"/>
        <end position="66"/>
    </location>
</feature>
<feature type="DNA-binding region" description="H-T-H motif" evidence="4">
    <location>
        <begin position="29"/>
        <end position="48"/>
    </location>
</feature>
<evidence type="ECO:0000256" key="1">
    <source>
        <dbReference type="ARBA" id="ARBA00023015"/>
    </source>
</evidence>
<dbReference type="STRING" id="237018.SAMN04489723_11080"/>
<name>A0A1I1B0D8_9BACT</name>
<dbReference type="Proteomes" id="UP000198790">
    <property type="component" value="Unassembled WGS sequence"/>
</dbReference>
<dbReference type="PANTHER" id="PTHR47506:SF1">
    <property type="entry name" value="HTH-TYPE TRANSCRIPTIONAL REGULATOR YJDC"/>
    <property type="match status" value="1"/>
</dbReference>
<dbReference type="Gene3D" id="1.10.10.60">
    <property type="entry name" value="Homeodomain-like"/>
    <property type="match status" value="1"/>
</dbReference>
<dbReference type="SUPFAM" id="SSF48498">
    <property type="entry name" value="Tetracyclin repressor-like, C-terminal domain"/>
    <property type="match status" value="1"/>
</dbReference>
<protein>
    <submittedName>
        <fullName evidence="6">DNA-binding transcriptional regulator, AcrR family</fullName>
    </submittedName>
</protein>
<evidence type="ECO:0000256" key="2">
    <source>
        <dbReference type="ARBA" id="ARBA00023125"/>
    </source>
</evidence>
<dbReference type="RefSeq" id="WP_092898441.1">
    <property type="nucleotide sequence ID" value="NZ_FOKK01000010.1"/>
</dbReference>
<dbReference type="InterPro" id="IPR036271">
    <property type="entry name" value="Tet_transcr_reg_TetR-rel_C_sf"/>
</dbReference>
<evidence type="ECO:0000313" key="7">
    <source>
        <dbReference type="Proteomes" id="UP000198790"/>
    </source>
</evidence>
<dbReference type="AlphaFoldDB" id="A0A1I1B0D8"/>
<accession>A0A1I1B0D8</accession>
<dbReference type="SUPFAM" id="SSF46689">
    <property type="entry name" value="Homeodomain-like"/>
    <property type="match status" value="1"/>
</dbReference>
<evidence type="ECO:0000256" key="4">
    <source>
        <dbReference type="PROSITE-ProRule" id="PRU00335"/>
    </source>
</evidence>
<dbReference type="GO" id="GO:0003677">
    <property type="term" value="F:DNA binding"/>
    <property type="evidence" value="ECO:0007669"/>
    <property type="project" value="UniProtKB-UniRule"/>
</dbReference>
<keyword evidence="3" id="KW-0804">Transcription</keyword>
<dbReference type="Pfam" id="PF00440">
    <property type="entry name" value="TetR_N"/>
    <property type="match status" value="1"/>
</dbReference>
<sequence>MARQKAYNEEVVVEKAMNLFWRNGFETTSMQMLEKEMGINKFSIYASFGSKNGLFLESLKCYMGKINILLNTLENSDLGIAGIKKYFYDFIEFTRETDFGKGCLVTNTANEINDAADEKIKQVIGQFTGQVREAFASILKRDDTKDQVLVDQQADYLIIAMVGLSSATRFFAQPQLDNYIENVFKSI</sequence>
<dbReference type="InterPro" id="IPR009057">
    <property type="entry name" value="Homeodomain-like_sf"/>
</dbReference>
<dbReference type="OrthoDB" id="9795242at2"/>
<dbReference type="InterPro" id="IPR001647">
    <property type="entry name" value="HTH_TetR"/>
</dbReference>
<keyword evidence="1" id="KW-0805">Transcription regulation</keyword>
<evidence type="ECO:0000313" key="6">
    <source>
        <dbReference type="EMBL" id="SFB43819.1"/>
    </source>
</evidence>
<proteinExistence type="predicted"/>